<evidence type="ECO:0000313" key="10">
    <source>
        <dbReference type="Proteomes" id="UP000184342"/>
    </source>
</evidence>
<evidence type="ECO:0000256" key="2">
    <source>
        <dbReference type="ARBA" id="ARBA00023015"/>
    </source>
</evidence>
<organism evidence="9 10">
    <name type="scientific">Parasporobacterium paucivorans DSM 15970</name>
    <dbReference type="NCBI Taxonomy" id="1122934"/>
    <lineage>
        <taxon>Bacteria</taxon>
        <taxon>Bacillati</taxon>
        <taxon>Bacillota</taxon>
        <taxon>Clostridia</taxon>
        <taxon>Lachnospirales</taxon>
        <taxon>Lachnospiraceae</taxon>
        <taxon>Parasporobacterium</taxon>
    </lineage>
</organism>
<proteinExistence type="predicted"/>
<dbReference type="InterPro" id="IPR018060">
    <property type="entry name" value="HTH_AraC"/>
</dbReference>
<keyword evidence="4" id="KW-0804">Transcription</keyword>
<dbReference type="CDD" id="cd17536">
    <property type="entry name" value="REC_YesN-like"/>
    <property type="match status" value="1"/>
</dbReference>
<dbReference type="RefSeq" id="WP_073994627.1">
    <property type="nucleotide sequence ID" value="NZ_FQYT01000036.1"/>
</dbReference>
<feature type="modified residue" description="4-aspartylphosphate" evidence="6">
    <location>
        <position position="55"/>
    </location>
</feature>
<dbReference type="InterPro" id="IPR011006">
    <property type="entry name" value="CheY-like_superfamily"/>
</dbReference>
<evidence type="ECO:0000259" key="7">
    <source>
        <dbReference type="PROSITE" id="PS01124"/>
    </source>
</evidence>
<dbReference type="Gene3D" id="1.10.10.60">
    <property type="entry name" value="Homeodomain-like"/>
    <property type="match status" value="2"/>
</dbReference>
<dbReference type="PANTHER" id="PTHR43280">
    <property type="entry name" value="ARAC-FAMILY TRANSCRIPTIONAL REGULATOR"/>
    <property type="match status" value="1"/>
</dbReference>
<dbReference type="AlphaFoldDB" id="A0A1M6LH06"/>
<evidence type="ECO:0000256" key="5">
    <source>
        <dbReference type="ARBA" id="ARBA00024867"/>
    </source>
</evidence>
<dbReference type="PANTHER" id="PTHR43280:SF2">
    <property type="entry name" value="HTH-TYPE TRANSCRIPTIONAL REGULATOR EXSA"/>
    <property type="match status" value="1"/>
</dbReference>
<dbReference type="Pfam" id="PF00072">
    <property type="entry name" value="Response_reg"/>
    <property type="match status" value="1"/>
</dbReference>
<dbReference type="OrthoDB" id="9794370at2"/>
<dbReference type="InterPro" id="IPR001789">
    <property type="entry name" value="Sig_transdc_resp-reg_receiver"/>
</dbReference>
<evidence type="ECO:0000256" key="1">
    <source>
        <dbReference type="ARBA" id="ARBA00018672"/>
    </source>
</evidence>
<accession>A0A1M6LH06</accession>
<dbReference type="PROSITE" id="PS50110">
    <property type="entry name" value="RESPONSE_REGULATORY"/>
    <property type="match status" value="1"/>
</dbReference>
<dbReference type="SUPFAM" id="SSF46689">
    <property type="entry name" value="Homeodomain-like"/>
    <property type="match status" value="2"/>
</dbReference>
<gene>
    <name evidence="9" type="ORF">SAMN02745691_02395</name>
</gene>
<dbReference type="InterPro" id="IPR009057">
    <property type="entry name" value="Homeodomain-like_sf"/>
</dbReference>
<evidence type="ECO:0000256" key="3">
    <source>
        <dbReference type="ARBA" id="ARBA00023125"/>
    </source>
</evidence>
<evidence type="ECO:0000259" key="8">
    <source>
        <dbReference type="PROSITE" id="PS50110"/>
    </source>
</evidence>
<dbReference type="SMART" id="SM00342">
    <property type="entry name" value="HTH_ARAC"/>
    <property type="match status" value="1"/>
</dbReference>
<keyword evidence="10" id="KW-1185">Reference proteome</keyword>
<evidence type="ECO:0000256" key="4">
    <source>
        <dbReference type="ARBA" id="ARBA00023163"/>
    </source>
</evidence>
<dbReference type="SUPFAM" id="SSF52172">
    <property type="entry name" value="CheY-like"/>
    <property type="match status" value="1"/>
</dbReference>
<protein>
    <recommendedName>
        <fullName evidence="1">Stage 0 sporulation protein A homolog</fullName>
    </recommendedName>
</protein>
<sequence>MYNLVLVDDEEIVLTGIQKVFKMADYQFNIIGAFSNPLKALESLVELSPDLIITDIKMPQMNGLEFSTRAKQLLPKAEIVILSGYDDFTFAQSAVKLGVSDYLLKPIKKKDFEKMLLSMHDKIENRNNQELELEQLQKAVMINHSALRNKFFLTLVEHGNFLDPYIQALYTQLGFNFKDSPFILVKFVIYEMQPEEDYVSATEKIISEFTGCINGLGSSEAFYSDEYLYFYLYGIQKTTFNRQEFLQIVLSYSRNKAENRLHLLVGVSQIYNSITDLFFATSDCDEYILKADSESADAGNILGGIQNAQRDLRLPYTEMENIFTAISTNDTRKITESVEEIFNLPDTALYKNYFYSIALILLIRMAHLQNKYKAETIIISLNILDIKQLSKNYPSVKQIKELIIQKSNLLAELVHSQSIAPASETMLSALHYIDKHYNENISLSDVADKIFISKNYLCDLFKKELNTTFIDYVTSMRIEKAKYLLTQTNMKMYEISKEVGYNDYAYFSQIFKRYTGITLSNYRKHN</sequence>
<dbReference type="SMART" id="SM00448">
    <property type="entry name" value="REC"/>
    <property type="match status" value="1"/>
</dbReference>
<evidence type="ECO:0000256" key="6">
    <source>
        <dbReference type="PROSITE-ProRule" id="PRU00169"/>
    </source>
</evidence>
<dbReference type="Pfam" id="PF12833">
    <property type="entry name" value="HTH_18"/>
    <property type="match status" value="1"/>
</dbReference>
<dbReference type="Proteomes" id="UP000184342">
    <property type="component" value="Unassembled WGS sequence"/>
</dbReference>
<dbReference type="PROSITE" id="PS01124">
    <property type="entry name" value="HTH_ARAC_FAMILY_2"/>
    <property type="match status" value="1"/>
</dbReference>
<dbReference type="EMBL" id="FQYT01000036">
    <property type="protein sequence ID" value="SHJ70484.1"/>
    <property type="molecule type" value="Genomic_DNA"/>
</dbReference>
<keyword evidence="3" id="KW-0238">DNA-binding</keyword>
<dbReference type="GO" id="GO:0003700">
    <property type="term" value="F:DNA-binding transcription factor activity"/>
    <property type="evidence" value="ECO:0007669"/>
    <property type="project" value="InterPro"/>
</dbReference>
<comment type="function">
    <text evidence="5">May play the central regulatory role in sporulation. It may be an element of the effector pathway responsible for the activation of sporulation genes in response to nutritional stress. Spo0A may act in concert with spo0H (a sigma factor) to control the expression of some genes that are critical to the sporulation process.</text>
</comment>
<reference evidence="9 10" key="1">
    <citation type="submission" date="2016-11" db="EMBL/GenBank/DDBJ databases">
        <authorList>
            <person name="Jaros S."/>
            <person name="Januszkiewicz K."/>
            <person name="Wedrychowicz H."/>
        </authorList>
    </citation>
    <scope>NUCLEOTIDE SEQUENCE [LARGE SCALE GENOMIC DNA]</scope>
    <source>
        <strain evidence="9 10">DSM 15970</strain>
    </source>
</reference>
<dbReference type="GO" id="GO:0043565">
    <property type="term" value="F:sequence-specific DNA binding"/>
    <property type="evidence" value="ECO:0007669"/>
    <property type="project" value="InterPro"/>
</dbReference>
<dbReference type="STRING" id="1122934.SAMN02745691_02395"/>
<feature type="domain" description="Response regulatory" evidence="8">
    <location>
        <begin position="3"/>
        <end position="120"/>
    </location>
</feature>
<name>A0A1M6LH06_9FIRM</name>
<feature type="domain" description="HTH araC/xylS-type" evidence="7">
    <location>
        <begin position="427"/>
        <end position="525"/>
    </location>
</feature>
<dbReference type="GO" id="GO:0000160">
    <property type="term" value="P:phosphorelay signal transduction system"/>
    <property type="evidence" value="ECO:0007669"/>
    <property type="project" value="InterPro"/>
</dbReference>
<evidence type="ECO:0000313" key="9">
    <source>
        <dbReference type="EMBL" id="SHJ70484.1"/>
    </source>
</evidence>
<dbReference type="Gene3D" id="3.40.50.2300">
    <property type="match status" value="1"/>
</dbReference>
<keyword evidence="2" id="KW-0805">Transcription regulation</keyword>
<keyword evidence="6" id="KW-0597">Phosphoprotein</keyword>